<proteinExistence type="predicted"/>
<keyword evidence="7" id="KW-0460">Magnesium</keyword>
<keyword evidence="6" id="KW-0067">ATP-binding</keyword>
<dbReference type="PROSITE" id="PS51483">
    <property type="entry name" value="B5"/>
    <property type="match status" value="1"/>
</dbReference>
<dbReference type="Pfam" id="PF03484">
    <property type="entry name" value="B5"/>
    <property type="match status" value="1"/>
</dbReference>
<evidence type="ECO:0000256" key="3">
    <source>
        <dbReference type="ARBA" id="ARBA00022598"/>
    </source>
</evidence>
<name>A0A2M8KEJ5_9BACT</name>
<gene>
    <name evidence="11" type="ORF">COU81_01205</name>
</gene>
<keyword evidence="8" id="KW-0648">Protein biosynthesis</keyword>
<dbReference type="PANTHER" id="PTHR10947:SF0">
    <property type="entry name" value="PHENYLALANINE--TRNA LIGASE BETA SUBUNIT"/>
    <property type="match status" value="1"/>
</dbReference>
<protein>
    <recommendedName>
        <fullName evidence="2">phenylalanine--tRNA ligase</fullName>
        <ecNumber evidence="2">6.1.1.20</ecNumber>
    </recommendedName>
</protein>
<evidence type="ECO:0000256" key="9">
    <source>
        <dbReference type="ARBA" id="ARBA00023146"/>
    </source>
</evidence>
<dbReference type="InterPro" id="IPR041616">
    <property type="entry name" value="PheRS_beta_core"/>
</dbReference>
<keyword evidence="9" id="KW-0030">Aminoacyl-tRNA synthetase</keyword>
<evidence type="ECO:0000256" key="1">
    <source>
        <dbReference type="ARBA" id="ARBA00001946"/>
    </source>
</evidence>
<dbReference type="GO" id="GO:0009328">
    <property type="term" value="C:phenylalanine-tRNA ligase complex"/>
    <property type="evidence" value="ECO:0007669"/>
    <property type="project" value="TreeGrafter"/>
</dbReference>
<accession>A0A2M8KEJ5</accession>
<dbReference type="EMBL" id="PFDW01000026">
    <property type="protein sequence ID" value="PJE58349.1"/>
    <property type="molecule type" value="Genomic_DNA"/>
</dbReference>
<dbReference type="InterPro" id="IPR045864">
    <property type="entry name" value="aa-tRNA-synth_II/BPL/LPL"/>
</dbReference>
<organism evidence="11 12">
    <name type="scientific">Candidatus Portnoybacteria bacterium CG10_big_fil_rev_8_21_14_0_10_36_7</name>
    <dbReference type="NCBI Taxonomy" id="1974812"/>
    <lineage>
        <taxon>Bacteria</taxon>
        <taxon>Candidatus Portnoyibacteriota</taxon>
    </lineage>
</organism>
<evidence type="ECO:0000313" key="11">
    <source>
        <dbReference type="EMBL" id="PJE58349.1"/>
    </source>
</evidence>
<dbReference type="Proteomes" id="UP000231450">
    <property type="component" value="Unassembled WGS sequence"/>
</dbReference>
<comment type="cofactor">
    <cofactor evidence="1">
        <name>Mg(2+)</name>
        <dbReference type="ChEBI" id="CHEBI:18420"/>
    </cofactor>
</comment>
<dbReference type="SUPFAM" id="SSF55681">
    <property type="entry name" value="Class II aaRS and biotin synthetases"/>
    <property type="match status" value="1"/>
</dbReference>
<dbReference type="InterPro" id="IPR009061">
    <property type="entry name" value="DNA-bd_dom_put_sf"/>
</dbReference>
<dbReference type="InterPro" id="IPR005121">
    <property type="entry name" value="Fdx_antiC-bd"/>
</dbReference>
<comment type="caution">
    <text evidence="11">The sequence shown here is derived from an EMBL/GenBank/DDBJ whole genome shotgun (WGS) entry which is preliminary data.</text>
</comment>
<dbReference type="GO" id="GO:0006432">
    <property type="term" value="P:phenylalanyl-tRNA aminoacylation"/>
    <property type="evidence" value="ECO:0007669"/>
    <property type="project" value="InterPro"/>
</dbReference>
<keyword evidence="4" id="KW-0479">Metal-binding</keyword>
<keyword evidence="5" id="KW-0547">Nucleotide-binding</keyword>
<keyword evidence="3" id="KW-0436">Ligase</keyword>
<dbReference type="Gene3D" id="3.30.56.10">
    <property type="match status" value="2"/>
</dbReference>
<evidence type="ECO:0000256" key="5">
    <source>
        <dbReference type="ARBA" id="ARBA00022741"/>
    </source>
</evidence>
<evidence type="ECO:0000256" key="2">
    <source>
        <dbReference type="ARBA" id="ARBA00012814"/>
    </source>
</evidence>
<dbReference type="EC" id="6.1.1.20" evidence="2"/>
<dbReference type="InterPro" id="IPR045060">
    <property type="entry name" value="Phe-tRNA-ligase_IIc_bsu"/>
</dbReference>
<evidence type="ECO:0000313" key="12">
    <source>
        <dbReference type="Proteomes" id="UP000231450"/>
    </source>
</evidence>
<reference evidence="12" key="1">
    <citation type="submission" date="2017-09" db="EMBL/GenBank/DDBJ databases">
        <title>Depth-based differentiation of microbial function through sediment-hosted aquifers and enrichment of novel symbionts in the deep terrestrial subsurface.</title>
        <authorList>
            <person name="Probst A.J."/>
            <person name="Ladd B."/>
            <person name="Jarett J.K."/>
            <person name="Geller-Mcgrath D.E."/>
            <person name="Sieber C.M.K."/>
            <person name="Emerson J.B."/>
            <person name="Anantharaman K."/>
            <person name="Thomas B.C."/>
            <person name="Malmstrom R."/>
            <person name="Stieglmeier M."/>
            <person name="Klingl A."/>
            <person name="Woyke T."/>
            <person name="Ryan C.M."/>
            <person name="Banfield J.F."/>
        </authorList>
    </citation>
    <scope>NUCLEOTIDE SEQUENCE [LARGE SCALE GENOMIC DNA]</scope>
</reference>
<dbReference type="InterPro" id="IPR005147">
    <property type="entry name" value="tRNA_synthase_B5-dom"/>
</dbReference>
<evidence type="ECO:0000256" key="8">
    <source>
        <dbReference type="ARBA" id="ARBA00022917"/>
    </source>
</evidence>
<evidence type="ECO:0000256" key="4">
    <source>
        <dbReference type="ARBA" id="ARBA00022723"/>
    </source>
</evidence>
<dbReference type="GO" id="GO:0005524">
    <property type="term" value="F:ATP binding"/>
    <property type="evidence" value="ECO:0007669"/>
    <property type="project" value="UniProtKB-KW"/>
</dbReference>
<dbReference type="GO" id="GO:0000287">
    <property type="term" value="F:magnesium ion binding"/>
    <property type="evidence" value="ECO:0007669"/>
    <property type="project" value="InterPro"/>
</dbReference>
<dbReference type="Pfam" id="PF17759">
    <property type="entry name" value="tRNA_synthFbeta"/>
    <property type="match status" value="1"/>
</dbReference>
<dbReference type="PANTHER" id="PTHR10947">
    <property type="entry name" value="PHENYLALANYL-TRNA SYNTHETASE BETA CHAIN AND LEUCINE-RICH REPEAT-CONTAINING PROTEIN 47"/>
    <property type="match status" value="1"/>
</dbReference>
<dbReference type="InterPro" id="IPR020825">
    <property type="entry name" value="Phe-tRNA_synthase-like_B3/B4"/>
</dbReference>
<dbReference type="AlphaFoldDB" id="A0A2M8KEJ5"/>
<dbReference type="SMART" id="SM00873">
    <property type="entry name" value="B3_4"/>
    <property type="match status" value="1"/>
</dbReference>
<dbReference type="GO" id="GO:0004826">
    <property type="term" value="F:phenylalanine-tRNA ligase activity"/>
    <property type="evidence" value="ECO:0007669"/>
    <property type="project" value="UniProtKB-EC"/>
</dbReference>
<evidence type="ECO:0000256" key="6">
    <source>
        <dbReference type="ARBA" id="ARBA00022840"/>
    </source>
</evidence>
<dbReference type="Gene3D" id="3.50.40.10">
    <property type="entry name" value="Phenylalanyl-trna Synthetase, Chain B, domain 3"/>
    <property type="match status" value="1"/>
</dbReference>
<dbReference type="SMART" id="SM00896">
    <property type="entry name" value="FDX-ACB"/>
    <property type="match status" value="1"/>
</dbReference>
<evidence type="ECO:0000256" key="7">
    <source>
        <dbReference type="ARBA" id="ARBA00022842"/>
    </source>
</evidence>
<dbReference type="Pfam" id="PF03483">
    <property type="entry name" value="B3_4"/>
    <property type="match status" value="1"/>
</dbReference>
<dbReference type="Gene3D" id="3.30.930.10">
    <property type="entry name" value="Bira Bifunctional Protein, Domain 2"/>
    <property type="match status" value="1"/>
</dbReference>
<sequence>MNVLIPYTWLRDYVETSLTIEEVADLLSLHSFSVEKIHDINGDKVMEIEVTSNRGDALSVLGIARELRAILPAGKFKSKLPTAKEQKIRNAPDKDKLEVIIKDKSLVSRFCAIVLENVKINSSPKDLADRLEGAGTRAINNIIDITNYLMLDKGQPMHAFDYDKIKGSKMIVRSSNSGEKITTLDGIERTLPEGAIVIEDGEGRLVDLCGIMGAENSGVDSDTKKVILFVQIYDPIKIRKASMKLGHRTEAALRFEKGVDPSGVLAGLVEAVSMAEQLAGAKVSSKLIDIVNNSYKPDKVKIDYERIQEIAGVELKKNKIDNTLKKLGFNITAGYAVVPSWREGDILISEDLAEEVIRIYGYHELPTSLNLGQIPKNQGVSPFKYEEITKNYLKHHGCFECYNLSAVDENKCGDNCLAIDNPLTQDASHLRVSLLPQLIDALDKNQAYDDEIIIFELSAIYLPRKNDLPLQPLRLGLASKGIDYLRFKGIISGLFEELGVESNAVEYKINKIDKYYLSVEIDFEKLISKISDDKHFSSLPKYNISREDMTFVIDGQQNFADIQNLILSCDKAIRKAVFKYIYKNFLTLSIEYYDSSKQLSANDLSVLRDHIIMKLNKDLNIKLKK</sequence>
<dbReference type="GO" id="GO:0003723">
    <property type="term" value="F:RNA binding"/>
    <property type="evidence" value="ECO:0007669"/>
    <property type="project" value="InterPro"/>
</dbReference>
<evidence type="ECO:0000259" key="10">
    <source>
        <dbReference type="PROSITE" id="PS51483"/>
    </source>
</evidence>
<dbReference type="InterPro" id="IPR005146">
    <property type="entry name" value="B3/B4_tRNA-bd"/>
</dbReference>
<feature type="domain" description="B5" evidence="10">
    <location>
        <begin position="295"/>
        <end position="367"/>
    </location>
</feature>
<dbReference type="SUPFAM" id="SSF56037">
    <property type="entry name" value="PheT/TilS domain"/>
    <property type="match status" value="1"/>
</dbReference>
<dbReference type="SUPFAM" id="SSF46955">
    <property type="entry name" value="Putative DNA-binding domain"/>
    <property type="match status" value="2"/>
</dbReference>
<dbReference type="SMART" id="SM00874">
    <property type="entry name" value="B5"/>
    <property type="match status" value="1"/>
</dbReference>